<dbReference type="PATRIC" id="fig|1195236.3.peg.726"/>
<dbReference type="AlphaFoldDB" id="S0FYF9"/>
<dbReference type="InterPro" id="IPR011810">
    <property type="entry name" value="Cya_phycin_syn"/>
</dbReference>
<dbReference type="InterPro" id="IPR044019">
    <property type="entry name" value="Cyanophycin_syn_N"/>
</dbReference>
<dbReference type="InterPro" id="IPR004101">
    <property type="entry name" value="Mur_ligase_C"/>
</dbReference>
<evidence type="ECO:0000313" key="17">
    <source>
        <dbReference type="Proteomes" id="UP000014155"/>
    </source>
</evidence>
<evidence type="ECO:0000256" key="12">
    <source>
        <dbReference type="ARBA" id="ARBA00048094"/>
    </source>
</evidence>
<dbReference type="Proteomes" id="UP000014155">
    <property type="component" value="Unassembled WGS sequence"/>
</dbReference>
<keyword evidence="17" id="KW-1185">Reference proteome</keyword>
<dbReference type="PANTHER" id="PTHR23135">
    <property type="entry name" value="MUR LIGASE FAMILY MEMBER"/>
    <property type="match status" value="1"/>
</dbReference>
<dbReference type="RefSeq" id="WP_004623773.1">
    <property type="nucleotide sequence ID" value="NZ_AORV01000017.1"/>
</dbReference>
<dbReference type="GO" id="GO:0046872">
    <property type="term" value="F:metal ion binding"/>
    <property type="evidence" value="ECO:0007669"/>
    <property type="project" value="InterPro"/>
</dbReference>
<dbReference type="NCBIfam" id="NF010623">
    <property type="entry name" value="PRK14016.1"/>
    <property type="match status" value="1"/>
</dbReference>
<dbReference type="SUPFAM" id="SSF53623">
    <property type="entry name" value="MurD-like peptide ligases, catalytic domain"/>
    <property type="match status" value="1"/>
</dbReference>
<dbReference type="InterPro" id="IPR036565">
    <property type="entry name" value="Mur-like_cat_sf"/>
</dbReference>
<dbReference type="Pfam" id="PF02875">
    <property type="entry name" value="Mur_ligase_C"/>
    <property type="match status" value="1"/>
</dbReference>
<dbReference type="STRING" id="1195236.CTER_0417"/>
<dbReference type="InterPro" id="IPR011095">
    <property type="entry name" value="Dala_Dala_lig_C"/>
</dbReference>
<dbReference type="EC" id="6.3.2.30" evidence="5"/>
<dbReference type="NCBIfam" id="TIGR02068">
    <property type="entry name" value="cya_phycin_syn"/>
    <property type="match status" value="1"/>
</dbReference>
<name>S0FYF9_RUMCE</name>
<dbReference type="GO" id="GO:0071160">
    <property type="term" value="F:cyanophycin synthetase activity (L-aspartate-adding)"/>
    <property type="evidence" value="ECO:0007669"/>
    <property type="project" value="UniProtKB-EC"/>
</dbReference>
<evidence type="ECO:0000259" key="15">
    <source>
        <dbReference type="PROSITE" id="PS50975"/>
    </source>
</evidence>
<reference evidence="16 17" key="1">
    <citation type="journal article" date="2013" name="Genome Announc.">
        <title>Draft Genome Sequence of the Cellulolytic, Mesophilic, Anaerobic Bacterium Clostridium termitidis Strain CT1112 (DSM 5398).</title>
        <authorList>
            <person name="Lal S."/>
            <person name="Ramachandran U."/>
            <person name="Zhang X."/>
            <person name="Munir R."/>
            <person name="Sparling R."/>
            <person name="Levin D.B."/>
        </authorList>
    </citation>
    <scope>NUCLEOTIDE SEQUENCE [LARGE SCALE GENOMIC DNA]</scope>
    <source>
        <strain evidence="16 17">CT1112</strain>
    </source>
</reference>
<dbReference type="SUPFAM" id="SSF56059">
    <property type="entry name" value="Glutathione synthetase ATP-binding domain-like"/>
    <property type="match status" value="1"/>
</dbReference>
<gene>
    <name evidence="16" type="ORF">CTER_0417</name>
</gene>
<proteinExistence type="inferred from homology"/>
<evidence type="ECO:0000256" key="3">
    <source>
        <dbReference type="ARBA" id="ARBA00009060"/>
    </source>
</evidence>
<evidence type="ECO:0000256" key="11">
    <source>
        <dbReference type="ARBA" id="ARBA00031353"/>
    </source>
</evidence>
<organism evidence="16 17">
    <name type="scientific">Ruminiclostridium cellobioparum subsp. termitidis CT1112</name>
    <dbReference type="NCBI Taxonomy" id="1195236"/>
    <lineage>
        <taxon>Bacteria</taxon>
        <taxon>Bacillati</taxon>
        <taxon>Bacillota</taxon>
        <taxon>Clostridia</taxon>
        <taxon>Eubacteriales</taxon>
        <taxon>Oscillospiraceae</taxon>
        <taxon>Ruminiclostridium</taxon>
    </lineage>
</organism>
<dbReference type="Pfam" id="PF18921">
    <property type="entry name" value="Cyanophycin_syn"/>
    <property type="match status" value="1"/>
</dbReference>
<keyword evidence="10 14" id="KW-0067">ATP-binding</keyword>
<dbReference type="Gene3D" id="3.90.190.20">
    <property type="entry name" value="Mur ligase, C-terminal domain"/>
    <property type="match status" value="1"/>
</dbReference>
<evidence type="ECO:0000256" key="1">
    <source>
        <dbReference type="ARBA" id="ARBA00003184"/>
    </source>
</evidence>
<dbReference type="eggNOG" id="COG0189">
    <property type="taxonomic scope" value="Bacteria"/>
</dbReference>
<comment type="function">
    <text evidence="1">Catalyzes the ATP-dependent polymerization of arginine and aspartate to multi-L-arginyl-poly-L-aspartic acid (cyanophycin; a water-insoluble reserve polymer).</text>
</comment>
<dbReference type="EMBL" id="AORV01000017">
    <property type="protein sequence ID" value="EMS73633.1"/>
    <property type="molecule type" value="Genomic_DNA"/>
</dbReference>
<comment type="catalytic activity">
    <reaction evidence="12">
        <text>[L-4-(L-arginin-2-N-yl)aspartate](n)-L-aspartate + L-arginine + ATP = [L-4-(L-arginin-2-N-yl)aspartate](n+1) + ADP + phosphate + H(+)</text>
        <dbReference type="Rhea" id="RHEA:23888"/>
        <dbReference type="Rhea" id="RHEA-COMP:13732"/>
        <dbReference type="Rhea" id="RHEA-COMP:13733"/>
        <dbReference type="ChEBI" id="CHEBI:15378"/>
        <dbReference type="ChEBI" id="CHEBI:30616"/>
        <dbReference type="ChEBI" id="CHEBI:32682"/>
        <dbReference type="ChEBI" id="CHEBI:43474"/>
        <dbReference type="ChEBI" id="CHEBI:137986"/>
        <dbReference type="ChEBI" id="CHEBI:137990"/>
        <dbReference type="ChEBI" id="CHEBI:456216"/>
        <dbReference type="EC" id="6.3.2.30"/>
    </reaction>
</comment>
<evidence type="ECO:0000256" key="14">
    <source>
        <dbReference type="PROSITE-ProRule" id="PRU00409"/>
    </source>
</evidence>
<sequence length="908" mass="99367">MQIQSIYCFQGRNIYSHKPVVRMIVDIGIFESGPTKDIPGFNEKLLENFPELAEHTCGVGYAGGFGERLAEGTYMGHVAEHLIIELQNKLGYNVNHGKTRQIGTTSKYYIIYEYINETLAVECGKKAIEILKGFAAGKDIEIWKIMNALKKLSLETDMGPSTKAIYTAAVDRGIPVVRLGNGSMLRMGYGKGIRTIQASLTDNASCISVDMVSDKQLTKKILADCNIPVPYGAAAKSIEEVEEAAQKVGYPLVLKPLDSNQGKGVTVNITSGDQLGEAFAEAKKYSKKVIVERYINGKDYRVLVIGGRVSAVAERRPPEVTGDGRSTVEQLVEQENQNPLRGEDHEKPLTYIKLDDIAEKCLKSQGLTLKSIPEIGRIVRLRHNGNISTGGTARNCTEDIHPKNAQYAIAAARAVGLDVAGIDFASEDISIPLDMNAGAIIEVNAAPGLRMHLYPSEGKPVDVANDIIDMMYPDSSWSIPIVAVTGTNGKTTTTRLIRHTLALTGLTVGMTCTSGIYVGNECIQKGDTTGPVSANVVLANKKVEAAVLETARGGIIRKGLGYDLADVAVLVNISDDHLGIDGINTLEDLAKTKALVIEAVKPEGYAVLNADDSMTPYVLNRVRSRVILFGRTMSNPLIKKHSKNPENIAVFVRDNYIWILRNGKREPVISLEDIPITYGGLVDCNIENSLAAISALIGLDISLDVIKKGMSTFRPDIELNPGRFNIFDMGTFKVMIDYSHNIAGYSAVIRFMRKTKAKRLVGIVGMPGDRMDANIKEVGELCGRSFDKIYIKEDKDLRGRKKGEIAELFESSILGAGFKKENIEIILSETGALEKAMLDGQPGDLIALFYEEFDPAVQVITKFKKEQEEVNQVLENSLKDMTKDKTEVAPILLNSILTKPDMVEFREL</sequence>
<comment type="subunit">
    <text evidence="4">Homodimer.</text>
</comment>
<dbReference type="Gene3D" id="3.30.470.20">
    <property type="entry name" value="ATP-grasp fold, B domain"/>
    <property type="match status" value="2"/>
</dbReference>
<dbReference type="InterPro" id="IPR011761">
    <property type="entry name" value="ATP-grasp"/>
</dbReference>
<comment type="catalytic activity">
    <reaction evidence="13">
        <text>[L-4-(L-arginin-2-N-yl)aspartate](n) + L-aspartate + ATP = [L-4-(L-arginin-2-N-yl)aspartate](n)-L-aspartate + ADP + phosphate + H(+)</text>
        <dbReference type="Rhea" id="RHEA:13277"/>
        <dbReference type="Rhea" id="RHEA-COMP:13728"/>
        <dbReference type="Rhea" id="RHEA-COMP:13733"/>
        <dbReference type="ChEBI" id="CHEBI:15378"/>
        <dbReference type="ChEBI" id="CHEBI:29991"/>
        <dbReference type="ChEBI" id="CHEBI:30616"/>
        <dbReference type="ChEBI" id="CHEBI:43474"/>
        <dbReference type="ChEBI" id="CHEBI:137986"/>
        <dbReference type="ChEBI" id="CHEBI:137990"/>
        <dbReference type="ChEBI" id="CHEBI:456216"/>
        <dbReference type="EC" id="6.3.2.29"/>
    </reaction>
</comment>
<comment type="caution">
    <text evidence="16">The sequence shown here is derived from an EMBL/GenBank/DDBJ whole genome shotgun (WGS) entry which is preliminary data.</text>
</comment>
<dbReference type="InterPro" id="IPR013221">
    <property type="entry name" value="Mur_ligase_cen"/>
</dbReference>
<dbReference type="Pfam" id="PF08245">
    <property type="entry name" value="Mur_ligase_M"/>
    <property type="match status" value="1"/>
</dbReference>
<dbReference type="eggNOG" id="COG0769">
    <property type="taxonomic scope" value="Bacteria"/>
</dbReference>
<protein>
    <recommendedName>
        <fullName evidence="7">Cyanophycin synthetase</fullName>
        <ecNumber evidence="6">6.3.2.29</ecNumber>
        <ecNumber evidence="5">6.3.2.30</ecNumber>
    </recommendedName>
    <alternativeName>
        <fullName evidence="11">Cyanophycin synthase</fullName>
    </alternativeName>
</protein>
<comment type="pathway">
    <text evidence="2">Cell wall biogenesis; peptidoglycan biosynthesis.</text>
</comment>
<dbReference type="Pfam" id="PF07478">
    <property type="entry name" value="Dala_Dala_lig_C"/>
    <property type="match status" value="1"/>
</dbReference>
<feature type="domain" description="ATP-grasp" evidence="15">
    <location>
        <begin position="219"/>
        <end position="472"/>
    </location>
</feature>
<evidence type="ECO:0000256" key="4">
    <source>
        <dbReference type="ARBA" id="ARBA00011738"/>
    </source>
</evidence>
<keyword evidence="8" id="KW-0436">Ligase</keyword>
<dbReference type="PANTHER" id="PTHR23135:SF18">
    <property type="entry name" value="CYANOPHYCIN SYNTHETASE"/>
    <property type="match status" value="1"/>
</dbReference>
<comment type="similarity">
    <text evidence="3">In the C-terminal section; belongs to the MurCDEF family.</text>
</comment>
<dbReference type="InterPro" id="IPR036615">
    <property type="entry name" value="Mur_ligase_C_dom_sf"/>
</dbReference>
<dbReference type="GO" id="GO:0005524">
    <property type="term" value="F:ATP binding"/>
    <property type="evidence" value="ECO:0007669"/>
    <property type="project" value="UniProtKB-UniRule"/>
</dbReference>
<dbReference type="EC" id="6.3.2.29" evidence="6"/>
<evidence type="ECO:0000256" key="13">
    <source>
        <dbReference type="ARBA" id="ARBA00048425"/>
    </source>
</evidence>
<dbReference type="GO" id="GO:0008716">
    <property type="term" value="F:D-alanine-D-alanine ligase activity"/>
    <property type="evidence" value="ECO:0007669"/>
    <property type="project" value="InterPro"/>
</dbReference>
<evidence type="ECO:0000256" key="6">
    <source>
        <dbReference type="ARBA" id="ARBA00013005"/>
    </source>
</evidence>
<dbReference type="PROSITE" id="PS50975">
    <property type="entry name" value="ATP_GRASP"/>
    <property type="match status" value="1"/>
</dbReference>
<evidence type="ECO:0000256" key="5">
    <source>
        <dbReference type="ARBA" id="ARBA00012968"/>
    </source>
</evidence>
<accession>S0FYF9</accession>
<dbReference type="Gene3D" id="3.40.1190.10">
    <property type="entry name" value="Mur-like, catalytic domain"/>
    <property type="match status" value="1"/>
</dbReference>
<dbReference type="GO" id="GO:0071161">
    <property type="term" value="F:cyanophycin synthetase activity (L-arginine-adding)"/>
    <property type="evidence" value="ECO:0007669"/>
    <property type="project" value="UniProtKB-EC"/>
</dbReference>
<evidence type="ECO:0000256" key="2">
    <source>
        <dbReference type="ARBA" id="ARBA00004752"/>
    </source>
</evidence>
<evidence type="ECO:0000313" key="16">
    <source>
        <dbReference type="EMBL" id="EMS73633.1"/>
    </source>
</evidence>
<evidence type="ECO:0000256" key="8">
    <source>
        <dbReference type="ARBA" id="ARBA00022598"/>
    </source>
</evidence>
<evidence type="ECO:0000256" key="9">
    <source>
        <dbReference type="ARBA" id="ARBA00022741"/>
    </source>
</evidence>
<evidence type="ECO:0000256" key="7">
    <source>
        <dbReference type="ARBA" id="ARBA00022036"/>
    </source>
</evidence>
<keyword evidence="9 14" id="KW-0547">Nucleotide-binding</keyword>
<dbReference type="SUPFAM" id="SSF53244">
    <property type="entry name" value="MurD-like peptide ligases, peptide-binding domain"/>
    <property type="match status" value="1"/>
</dbReference>
<evidence type="ECO:0000256" key="10">
    <source>
        <dbReference type="ARBA" id="ARBA00022840"/>
    </source>
</evidence>